<dbReference type="Gene3D" id="3.90.220.20">
    <property type="entry name" value="DNA methylase specificity domains"/>
    <property type="match status" value="2"/>
</dbReference>
<dbReference type="InterPro" id="IPR044946">
    <property type="entry name" value="Restrct_endonuc_typeI_TRD_sf"/>
</dbReference>
<feature type="domain" description="Type I restriction modification DNA specificity" evidence="5">
    <location>
        <begin position="14"/>
        <end position="190"/>
    </location>
</feature>
<evidence type="ECO:0000313" key="6">
    <source>
        <dbReference type="EMBL" id="MBS4221870.1"/>
    </source>
</evidence>
<dbReference type="GO" id="GO:0009307">
    <property type="term" value="P:DNA restriction-modification system"/>
    <property type="evidence" value="ECO:0007669"/>
    <property type="project" value="UniProtKB-KW"/>
</dbReference>
<gene>
    <name evidence="6" type="ORF">KHA91_03745</name>
</gene>
<dbReference type="PANTHER" id="PTHR30408">
    <property type="entry name" value="TYPE-1 RESTRICTION ENZYME ECOKI SPECIFICITY PROTEIN"/>
    <property type="match status" value="1"/>
</dbReference>
<keyword evidence="2" id="KW-0680">Restriction system</keyword>
<dbReference type="InterPro" id="IPR000055">
    <property type="entry name" value="Restrct_endonuc_typeI_TRD"/>
</dbReference>
<dbReference type="EC" id="3.1.21.-" evidence="6"/>
<comment type="caution">
    <text evidence="6">The sequence shown here is derived from an EMBL/GenBank/DDBJ whole genome shotgun (WGS) entry which is preliminary data.</text>
</comment>
<keyword evidence="3" id="KW-0238">DNA-binding</keyword>
<dbReference type="GO" id="GO:0016787">
    <property type="term" value="F:hydrolase activity"/>
    <property type="evidence" value="ECO:0007669"/>
    <property type="project" value="UniProtKB-KW"/>
</dbReference>
<evidence type="ECO:0000256" key="4">
    <source>
        <dbReference type="SAM" id="Coils"/>
    </source>
</evidence>
<evidence type="ECO:0000313" key="7">
    <source>
        <dbReference type="Proteomes" id="UP000676456"/>
    </source>
</evidence>
<dbReference type="GO" id="GO:0003677">
    <property type="term" value="F:DNA binding"/>
    <property type="evidence" value="ECO:0007669"/>
    <property type="project" value="UniProtKB-KW"/>
</dbReference>
<accession>A0A942UJK7</accession>
<evidence type="ECO:0000256" key="3">
    <source>
        <dbReference type="ARBA" id="ARBA00023125"/>
    </source>
</evidence>
<keyword evidence="6" id="KW-0378">Hydrolase</keyword>
<dbReference type="InterPro" id="IPR052021">
    <property type="entry name" value="Type-I_RS_S_subunit"/>
</dbReference>
<proteinExistence type="inferred from homology"/>
<reference evidence="6 7" key="1">
    <citation type="submission" date="2021-05" db="EMBL/GenBank/DDBJ databases">
        <title>Novel Bacillus species.</title>
        <authorList>
            <person name="Liu G."/>
        </authorList>
    </citation>
    <scope>NUCLEOTIDE SEQUENCE [LARGE SCALE GENOMIC DNA]</scope>
    <source>
        <strain evidence="6 7">FJAT-49682</strain>
    </source>
</reference>
<evidence type="ECO:0000256" key="2">
    <source>
        <dbReference type="ARBA" id="ARBA00022747"/>
    </source>
</evidence>
<feature type="coiled-coil region" evidence="4">
    <location>
        <begin position="172"/>
        <end position="203"/>
    </location>
</feature>
<evidence type="ECO:0000259" key="5">
    <source>
        <dbReference type="Pfam" id="PF01420"/>
    </source>
</evidence>
<dbReference type="Gene3D" id="1.10.287.1120">
    <property type="entry name" value="Bipartite methylase S protein"/>
    <property type="match status" value="1"/>
</dbReference>
<sequence>MNKRQDEFVEEVNRSWKKKKISWMFNVISSGTTPKSSNEDYFNGEINWLNTGDLNDGYIISTSKTITEVAIEDYSTLKVYPKDSLVMAMYGATIGKLGITKISTSTNQACCVMAGPIDVFTKFIFYWFLGNRNEIINLSQGGGQPNINQDIIRNLRFYVPHIEEQKKITFFLDQKTSEIDSLIADKEKLIELLEEKRQAIITEAVTKGLNPDVKMKDSGVEWIGAIPEHWVNSKLKHISTTEISNIDKKIHRGEIPILLCNYTDVYYNDEITADLDFMPATARVDQIERFSLKRNDVIITKDSESPIDIAIPTRVKEDLEGVVCGYHLAHIKPNVTLYGQYLFYCLKSERLREQYYSLANGVTRYGLSKGAIINGVIPWPPVSEQHLISDFLYRKCGEIEKLINSNLQQIQKLKEYRQSLIYEAVTGKIDVGDYNQELS</sequence>
<dbReference type="AlphaFoldDB" id="A0A942UJK7"/>
<evidence type="ECO:0000256" key="1">
    <source>
        <dbReference type="ARBA" id="ARBA00010923"/>
    </source>
</evidence>
<name>A0A942UJK7_9BACI</name>
<feature type="domain" description="Type I restriction modification DNA specificity" evidence="5">
    <location>
        <begin position="265"/>
        <end position="406"/>
    </location>
</feature>
<organism evidence="6 7">
    <name type="scientific">Lederbergia citrea</name>
    <dbReference type="NCBI Taxonomy" id="2833581"/>
    <lineage>
        <taxon>Bacteria</taxon>
        <taxon>Bacillati</taxon>
        <taxon>Bacillota</taxon>
        <taxon>Bacilli</taxon>
        <taxon>Bacillales</taxon>
        <taxon>Bacillaceae</taxon>
        <taxon>Lederbergia</taxon>
    </lineage>
</organism>
<protein>
    <submittedName>
        <fullName evidence="6">Restriction endonuclease subunit S</fullName>
        <ecNumber evidence="6">3.1.21.-</ecNumber>
    </submittedName>
</protein>
<dbReference type="CDD" id="cd17280">
    <property type="entry name" value="RMtype1_S_MspEN3ORF6650P_TRD2-CR2_like"/>
    <property type="match status" value="1"/>
</dbReference>
<dbReference type="Proteomes" id="UP000676456">
    <property type="component" value="Unassembled WGS sequence"/>
</dbReference>
<dbReference type="SUPFAM" id="SSF116734">
    <property type="entry name" value="DNA methylase specificity domain"/>
    <property type="match status" value="2"/>
</dbReference>
<keyword evidence="4" id="KW-0175">Coiled coil</keyword>
<dbReference type="PANTHER" id="PTHR30408:SF12">
    <property type="entry name" value="TYPE I RESTRICTION ENZYME MJAVIII SPECIFICITY SUBUNIT"/>
    <property type="match status" value="1"/>
</dbReference>
<keyword evidence="6" id="KW-0255">Endonuclease</keyword>
<keyword evidence="6" id="KW-0540">Nuclease</keyword>
<dbReference type="RefSeq" id="WP_213096858.1">
    <property type="nucleotide sequence ID" value="NZ_JAGYPN010000001.1"/>
</dbReference>
<dbReference type="Pfam" id="PF01420">
    <property type="entry name" value="Methylase_S"/>
    <property type="match status" value="2"/>
</dbReference>
<keyword evidence="7" id="KW-1185">Reference proteome</keyword>
<dbReference type="GO" id="GO:0004519">
    <property type="term" value="F:endonuclease activity"/>
    <property type="evidence" value="ECO:0007669"/>
    <property type="project" value="UniProtKB-KW"/>
</dbReference>
<dbReference type="EMBL" id="JAGYPN010000001">
    <property type="protein sequence ID" value="MBS4221870.1"/>
    <property type="molecule type" value="Genomic_DNA"/>
</dbReference>
<comment type="similarity">
    <text evidence="1">Belongs to the type-I restriction system S methylase family.</text>
</comment>